<evidence type="ECO:0000313" key="2">
    <source>
        <dbReference type="EMBL" id="WDE00820.1"/>
    </source>
</evidence>
<gene>
    <name evidence="2" type="ORF">SG35_009405</name>
</gene>
<organism evidence="2 3">
    <name type="scientific">Thalassomonas actiniarum</name>
    <dbReference type="NCBI Taxonomy" id="485447"/>
    <lineage>
        <taxon>Bacteria</taxon>
        <taxon>Pseudomonadati</taxon>
        <taxon>Pseudomonadota</taxon>
        <taxon>Gammaproteobacteria</taxon>
        <taxon>Alteromonadales</taxon>
        <taxon>Colwelliaceae</taxon>
        <taxon>Thalassomonas</taxon>
    </lineage>
</organism>
<dbReference type="KEGG" id="tact:SG35_009405"/>
<dbReference type="GO" id="GO:0006629">
    <property type="term" value="P:lipid metabolic process"/>
    <property type="evidence" value="ECO:0007669"/>
    <property type="project" value="InterPro"/>
</dbReference>
<dbReference type="InterPro" id="IPR051218">
    <property type="entry name" value="Sec_MonoDiacylglyc_Lipase"/>
</dbReference>
<proteinExistence type="predicted"/>
<evidence type="ECO:0000259" key="1">
    <source>
        <dbReference type="Pfam" id="PF01764"/>
    </source>
</evidence>
<dbReference type="RefSeq" id="WP_044832438.1">
    <property type="nucleotide sequence ID" value="NZ_CP059735.1"/>
</dbReference>
<dbReference type="InterPro" id="IPR029058">
    <property type="entry name" value="AB_hydrolase_fold"/>
</dbReference>
<sequence>MSAISPRVASNLALVSYEVREALPKAYNLKLEPETKQHFTFDLSKHVYKGSSGGFFWRQETGFALIGQGKSQQHAQDHVIAIRGTATLADALTDVTCHSTNSDTGKSVHTGFQSCFASMRPGLYSYLNQTENRRKQGIIHCVGHSLGGALAALTADWIKTEFDKTVYLYTFGAPRVGKKDFANSSSARVDKMFRCVHGADPVPKVPVWPFYHAPLNGNEYLLSRAQGMDHNAHSLRAGPGYTNTADHSDWENLYQQAATSLSQRVVLNYQNRIQTTYSTHWADKIAAALMTVLIDGGAAAIIASLQVAGTAIGTVYDIMARTLVDIVKVADKLKEQVKGLLGHMLVFAGRGAHITIEFTEKFIRWVFTVTISRLNKAARQALKQN</sequence>
<dbReference type="InterPro" id="IPR002921">
    <property type="entry name" value="Fungal_lipase-type"/>
</dbReference>
<protein>
    <submittedName>
        <fullName evidence="2">Lipase family protein</fullName>
    </submittedName>
</protein>
<accession>A0AAE9YTA5</accession>
<evidence type="ECO:0000313" key="3">
    <source>
        <dbReference type="Proteomes" id="UP000032568"/>
    </source>
</evidence>
<dbReference type="EMBL" id="CP059735">
    <property type="protein sequence ID" value="WDE00820.1"/>
    <property type="molecule type" value="Genomic_DNA"/>
</dbReference>
<dbReference type="SUPFAM" id="SSF53474">
    <property type="entry name" value="alpha/beta-Hydrolases"/>
    <property type="match status" value="1"/>
</dbReference>
<keyword evidence="3" id="KW-1185">Reference proteome</keyword>
<dbReference type="PANTHER" id="PTHR45856:SF24">
    <property type="entry name" value="FUNGAL LIPASE-LIKE DOMAIN-CONTAINING PROTEIN"/>
    <property type="match status" value="1"/>
</dbReference>
<dbReference type="Pfam" id="PF01764">
    <property type="entry name" value="Lipase_3"/>
    <property type="match status" value="1"/>
</dbReference>
<dbReference type="Proteomes" id="UP000032568">
    <property type="component" value="Chromosome"/>
</dbReference>
<reference evidence="2 3" key="2">
    <citation type="journal article" date="2022" name="Mar. Drugs">
        <title>Bioassay-Guided Fractionation Leads to the Detection of Cholic Acid Generated by the Rare Thalassomonas sp.</title>
        <authorList>
            <person name="Pheiffer F."/>
            <person name="Schneider Y.K."/>
            <person name="Hansen E.H."/>
            <person name="Andersen J.H."/>
            <person name="Isaksson J."/>
            <person name="Busche T."/>
            <person name="R C."/>
            <person name="Kalinowski J."/>
            <person name="Zyl L.V."/>
            <person name="Trindade M."/>
        </authorList>
    </citation>
    <scope>NUCLEOTIDE SEQUENCE [LARGE SCALE GENOMIC DNA]</scope>
    <source>
        <strain evidence="2 3">A5K-106</strain>
    </source>
</reference>
<dbReference type="Gene3D" id="3.40.50.1820">
    <property type="entry name" value="alpha/beta hydrolase"/>
    <property type="match status" value="1"/>
</dbReference>
<dbReference type="PANTHER" id="PTHR45856">
    <property type="entry name" value="ALPHA/BETA-HYDROLASES SUPERFAMILY PROTEIN"/>
    <property type="match status" value="1"/>
</dbReference>
<dbReference type="CDD" id="cd00519">
    <property type="entry name" value="Lipase_3"/>
    <property type="match status" value="1"/>
</dbReference>
<dbReference type="AlphaFoldDB" id="A0AAE9YTA5"/>
<feature type="domain" description="Fungal lipase-type" evidence="1">
    <location>
        <begin position="79"/>
        <end position="208"/>
    </location>
</feature>
<name>A0AAE9YTA5_9GAMM</name>
<reference evidence="2 3" key="1">
    <citation type="journal article" date="2015" name="Genome Announc.">
        <title>Draft Genome Sequences of Marine Isolates of Thalassomonas viridans and Thalassomonas actiniarum.</title>
        <authorList>
            <person name="Olonade I."/>
            <person name="van Zyl L.J."/>
            <person name="Trindade M."/>
        </authorList>
    </citation>
    <scope>NUCLEOTIDE SEQUENCE [LARGE SCALE GENOMIC DNA]</scope>
    <source>
        <strain evidence="2 3">A5K-106</strain>
    </source>
</reference>